<feature type="transmembrane region" description="Helical" evidence="7">
    <location>
        <begin position="616"/>
        <end position="635"/>
    </location>
</feature>
<feature type="transmembrane region" description="Helical" evidence="7">
    <location>
        <begin position="705"/>
        <end position="730"/>
    </location>
</feature>
<evidence type="ECO:0000256" key="7">
    <source>
        <dbReference type="SAM" id="Phobius"/>
    </source>
</evidence>
<dbReference type="GO" id="GO:0005886">
    <property type="term" value="C:plasma membrane"/>
    <property type="evidence" value="ECO:0007669"/>
    <property type="project" value="UniProtKB-SubCell"/>
</dbReference>
<keyword evidence="4 7" id="KW-1133">Transmembrane helix</keyword>
<dbReference type="PROSITE" id="PS50156">
    <property type="entry name" value="SSD"/>
    <property type="match status" value="1"/>
</dbReference>
<evidence type="ECO:0000256" key="3">
    <source>
        <dbReference type="ARBA" id="ARBA00022692"/>
    </source>
</evidence>
<dbReference type="PRINTS" id="PR00702">
    <property type="entry name" value="ACRIFLAVINRP"/>
</dbReference>
<dbReference type="GO" id="GO:0022857">
    <property type="term" value="F:transmembrane transporter activity"/>
    <property type="evidence" value="ECO:0007669"/>
    <property type="project" value="InterPro"/>
</dbReference>
<proteinExistence type="predicted"/>
<dbReference type="EMBL" id="JTDK01000007">
    <property type="protein sequence ID" value="KHK98052.1"/>
    <property type="molecule type" value="Genomic_DNA"/>
</dbReference>
<name>A0A0B2A930_9MICO</name>
<dbReference type="Proteomes" id="UP000031030">
    <property type="component" value="Unassembled WGS sequence"/>
</dbReference>
<evidence type="ECO:0000256" key="1">
    <source>
        <dbReference type="ARBA" id="ARBA00004651"/>
    </source>
</evidence>
<dbReference type="InterPro" id="IPR001036">
    <property type="entry name" value="Acrflvin-R"/>
</dbReference>
<feature type="transmembrane region" description="Helical" evidence="7">
    <location>
        <begin position="277"/>
        <end position="302"/>
    </location>
</feature>
<feature type="transmembrane region" description="Helical" evidence="7">
    <location>
        <begin position="308"/>
        <end position="334"/>
    </location>
</feature>
<feature type="transmembrane region" description="Helical" evidence="7">
    <location>
        <begin position="583"/>
        <end position="604"/>
    </location>
</feature>
<evidence type="ECO:0000313" key="9">
    <source>
        <dbReference type="EMBL" id="KHK98052.1"/>
    </source>
</evidence>
<keyword evidence="3 7" id="KW-0812">Transmembrane</keyword>
<dbReference type="InterPro" id="IPR004869">
    <property type="entry name" value="MMPL_dom"/>
</dbReference>
<dbReference type="RefSeq" id="WP_039398641.1">
    <property type="nucleotide sequence ID" value="NZ_JTDK01000007.1"/>
</dbReference>
<feature type="domain" description="SSD" evidence="8">
    <location>
        <begin position="203"/>
        <end position="333"/>
    </location>
</feature>
<dbReference type="PANTHER" id="PTHR33406">
    <property type="entry name" value="MEMBRANE PROTEIN MJ1562-RELATED"/>
    <property type="match status" value="1"/>
</dbReference>
<keyword evidence="10" id="KW-1185">Reference proteome</keyword>
<protein>
    <submittedName>
        <fullName evidence="9">Transporter</fullName>
    </submittedName>
</protein>
<feature type="region of interest" description="Disordered" evidence="6">
    <location>
        <begin position="352"/>
        <end position="378"/>
    </location>
</feature>
<gene>
    <name evidence="9" type="ORF">LK09_09020</name>
</gene>
<feature type="transmembrane region" description="Helical" evidence="7">
    <location>
        <begin position="675"/>
        <end position="693"/>
    </location>
</feature>
<dbReference type="Pfam" id="PF03176">
    <property type="entry name" value="MMPL"/>
    <property type="match status" value="2"/>
</dbReference>
<accession>A0A0B2A930</accession>
<dbReference type="SUPFAM" id="SSF82866">
    <property type="entry name" value="Multidrug efflux transporter AcrB transmembrane domain"/>
    <property type="match status" value="2"/>
</dbReference>
<dbReference type="PANTHER" id="PTHR33406:SF13">
    <property type="entry name" value="MEMBRANE PROTEIN YDFJ"/>
    <property type="match status" value="1"/>
</dbReference>
<evidence type="ECO:0000256" key="4">
    <source>
        <dbReference type="ARBA" id="ARBA00022989"/>
    </source>
</evidence>
<comment type="caution">
    <text evidence="9">The sequence shown here is derived from an EMBL/GenBank/DDBJ whole genome shotgun (WGS) entry which is preliminary data.</text>
</comment>
<dbReference type="STRING" id="1348253.LK09_09020"/>
<feature type="transmembrane region" description="Helical" evidence="7">
    <location>
        <begin position="396"/>
        <end position="420"/>
    </location>
</feature>
<evidence type="ECO:0000256" key="5">
    <source>
        <dbReference type="ARBA" id="ARBA00023136"/>
    </source>
</evidence>
<dbReference type="InterPro" id="IPR050545">
    <property type="entry name" value="Mycobact_MmpL"/>
</dbReference>
<feature type="transmembrane region" description="Helical" evidence="7">
    <location>
        <begin position="237"/>
        <end position="256"/>
    </location>
</feature>
<feature type="transmembrane region" description="Helical" evidence="7">
    <location>
        <begin position="208"/>
        <end position="231"/>
    </location>
</feature>
<evidence type="ECO:0000313" key="10">
    <source>
        <dbReference type="Proteomes" id="UP000031030"/>
    </source>
</evidence>
<dbReference type="Gene3D" id="1.20.1640.10">
    <property type="entry name" value="Multidrug efflux transporter AcrB transmembrane domain"/>
    <property type="match status" value="2"/>
</dbReference>
<evidence type="ECO:0000259" key="8">
    <source>
        <dbReference type="PROSITE" id="PS50156"/>
    </source>
</evidence>
<comment type="subcellular location">
    <subcellularLocation>
        <location evidence="1">Cell membrane</location>
        <topology evidence="1">Multi-pass membrane protein</topology>
    </subcellularLocation>
</comment>
<reference evidence="9 10" key="1">
    <citation type="submission" date="2014-11" db="EMBL/GenBank/DDBJ databases">
        <title>Genome sequence of Microbacterium mangrovi MUSC 115(T).</title>
        <authorList>
            <person name="Lee L.-H."/>
        </authorList>
    </citation>
    <scope>NUCLEOTIDE SEQUENCE [LARGE SCALE GENOMIC DNA]</scope>
    <source>
        <strain evidence="9 10">MUSC 115</strain>
    </source>
</reference>
<dbReference type="OrthoDB" id="7051771at2"/>
<dbReference type="InterPro" id="IPR000731">
    <property type="entry name" value="SSD"/>
</dbReference>
<evidence type="ECO:0000256" key="6">
    <source>
        <dbReference type="SAM" id="MobiDB-lite"/>
    </source>
</evidence>
<evidence type="ECO:0000256" key="2">
    <source>
        <dbReference type="ARBA" id="ARBA00022475"/>
    </source>
</evidence>
<dbReference type="AlphaFoldDB" id="A0A0B2A930"/>
<sequence>MSTLLYSLGRWSYRHPWRVLVSWILLLLLAGGGVALFAKGTDNSFSIPGTESQEGIAQLNRTFPQAAGTNAQFIVVAAPGDSVRDEPYTSDIKSTIDGIGKLDGVLGVTDPYSKYVTGLISHDDSAAIVQMQFKGQVTDVKKTTKDDLTAATEALQNQLPAGSTVSLGGDLFAQSLPTISIIEAVGLLIALVVLVVTFRSFVVAGLPLVTALLGVGLSMALIFLATAFATISATTPMLALMLGLAVGIDYALFIIARHQDQVRSGVEPEESAARATGTAGSAVMFAGVTVLIALIGLAFAGIPFLTTMGIAAAVAVAIAVLIAVTLTPAFLGFVKGRVRGWGGRRRKTVVERATKERDETPGEGSQTEDAPTRAAGKPARRGFAARWVGLTTKHPVVTTLSVVITLGVLAIPAASLALALPNAGMLPKENEARQTYDLISEHFGPGFNGPLIMTGTIVTSNDPLTLMKDLKSEIEKMPGVAKVPLATPNKTADTGLIQIIPTTAPDDPKTADLVRELRAKHDHFQSTYDVDLKVTGFTAVAIDISDRLGAALLPFGVFVVGLSLVLLAIVFRSIWVPLKAAAGYLLSVLAAFGIVSAVFIWGWGADFLGVAKVGPIISFMPIILMGVLFGLAMDYEVFLVSRMREDFVHARRAAGGVADRTLAVDAVRSGYRSSARVVTAAAVIMFGVFASFVPEGDANLKPIALGLAAGIAIDAFLVRMTLVPAVMTLLGTSAWWMPKRLARILPHFDIEGEAVERELAHADWPEPDTTAMVAADALELVDHDEVCLYRDVTVRVDPGEALVLTGTDARAARALALTLAGRVAPTGGIVKVEGHLLPERGPWVRRRVALALLNESTDPVADLRRAVRGRAELLVVDGLDVLATSARRDQAAAVLRDAGRPLTVVGTATDVAAAHSVLAEAGHPDSSVLEVSAAAPVRTSDTAEVNA</sequence>
<keyword evidence="2" id="KW-1003">Cell membrane</keyword>
<keyword evidence="5 7" id="KW-0472">Membrane</keyword>
<organism evidence="9 10">
    <name type="scientific">Microbacterium mangrovi</name>
    <dbReference type="NCBI Taxonomy" id="1348253"/>
    <lineage>
        <taxon>Bacteria</taxon>
        <taxon>Bacillati</taxon>
        <taxon>Actinomycetota</taxon>
        <taxon>Actinomycetes</taxon>
        <taxon>Micrococcales</taxon>
        <taxon>Microbacteriaceae</taxon>
        <taxon>Microbacterium</taxon>
    </lineage>
</organism>
<feature type="transmembrane region" description="Helical" evidence="7">
    <location>
        <begin position="176"/>
        <end position="196"/>
    </location>
</feature>
<feature type="transmembrane region" description="Helical" evidence="7">
    <location>
        <begin position="551"/>
        <end position="571"/>
    </location>
</feature>